<organism evidence="4 5">
    <name type="scientific">Actinidia rufa</name>
    <dbReference type="NCBI Taxonomy" id="165716"/>
    <lineage>
        <taxon>Eukaryota</taxon>
        <taxon>Viridiplantae</taxon>
        <taxon>Streptophyta</taxon>
        <taxon>Embryophyta</taxon>
        <taxon>Tracheophyta</taxon>
        <taxon>Spermatophyta</taxon>
        <taxon>Magnoliopsida</taxon>
        <taxon>eudicotyledons</taxon>
        <taxon>Gunneridae</taxon>
        <taxon>Pentapetalae</taxon>
        <taxon>asterids</taxon>
        <taxon>Ericales</taxon>
        <taxon>Actinidiaceae</taxon>
        <taxon>Actinidia</taxon>
    </lineage>
</organism>
<gene>
    <name evidence="4" type="ORF">Acr_00g0053600</name>
</gene>
<name>A0A7J0DLI7_9ERIC</name>
<dbReference type="SMART" id="SM00322">
    <property type="entry name" value="KH"/>
    <property type="match status" value="3"/>
</dbReference>
<evidence type="ECO:0000256" key="2">
    <source>
        <dbReference type="PROSITE-ProRule" id="PRU00117"/>
    </source>
</evidence>
<evidence type="ECO:0000313" key="4">
    <source>
        <dbReference type="EMBL" id="GFS37711.1"/>
    </source>
</evidence>
<feature type="domain" description="K Homology" evidence="3">
    <location>
        <begin position="50"/>
        <end position="127"/>
    </location>
</feature>
<dbReference type="CDD" id="cd22460">
    <property type="entry name" value="KH-I_PEPPER_rpt2_like"/>
    <property type="match status" value="1"/>
</dbReference>
<feature type="domain" description="K Homology" evidence="3">
    <location>
        <begin position="145"/>
        <end position="220"/>
    </location>
</feature>
<keyword evidence="1" id="KW-0677">Repeat</keyword>
<evidence type="ECO:0000256" key="1">
    <source>
        <dbReference type="ARBA" id="ARBA00022737"/>
    </source>
</evidence>
<evidence type="ECO:0000259" key="3">
    <source>
        <dbReference type="SMART" id="SM00322"/>
    </source>
</evidence>
<accession>A0A7J0DLI7</accession>
<dbReference type="Gene3D" id="3.30.310.210">
    <property type="match status" value="1"/>
</dbReference>
<dbReference type="OrthoDB" id="442947at2759"/>
<dbReference type="PROSITE" id="PS50084">
    <property type="entry name" value="KH_TYPE_1"/>
    <property type="match status" value="3"/>
</dbReference>
<evidence type="ECO:0000313" key="5">
    <source>
        <dbReference type="Proteomes" id="UP000585474"/>
    </source>
</evidence>
<dbReference type="InterPro" id="IPR004088">
    <property type="entry name" value="KH_dom_type_1"/>
</dbReference>
<keyword evidence="5" id="KW-1185">Reference proteome</keyword>
<feature type="domain" description="K Homology" evidence="3">
    <location>
        <begin position="335"/>
        <end position="405"/>
    </location>
</feature>
<dbReference type="CDD" id="cd22462">
    <property type="entry name" value="KH-I_HEN4_like_rpt5"/>
    <property type="match status" value="1"/>
</dbReference>
<reference evidence="5" key="1">
    <citation type="submission" date="2019-07" db="EMBL/GenBank/DDBJ databases">
        <title>De Novo Assembly of kiwifruit Actinidia rufa.</title>
        <authorList>
            <person name="Sugita-Konishi S."/>
            <person name="Sato K."/>
            <person name="Mori E."/>
            <person name="Abe Y."/>
            <person name="Kisaki G."/>
            <person name="Hamano K."/>
            <person name="Suezawa K."/>
            <person name="Otani M."/>
            <person name="Fukuda T."/>
            <person name="Manabe T."/>
            <person name="Gomi K."/>
            <person name="Tabuchi M."/>
            <person name="Akimitsu K."/>
            <person name="Kataoka I."/>
        </authorList>
    </citation>
    <scope>NUCLEOTIDE SEQUENCE [LARGE SCALE GENOMIC DNA]</scope>
    <source>
        <strain evidence="5">cv. Fuchu</strain>
    </source>
</reference>
<dbReference type="SUPFAM" id="SSF54791">
    <property type="entry name" value="Eukaryotic type KH-domain (KH-domain type I)"/>
    <property type="match status" value="3"/>
</dbReference>
<dbReference type="AlphaFoldDB" id="A0A7J0DLI7"/>
<dbReference type="InterPro" id="IPR036612">
    <property type="entry name" value="KH_dom_type_1_sf"/>
</dbReference>
<protein>
    <submittedName>
        <fullName evidence="4">RNA-binding KH domain-containing protein</fullName>
    </submittedName>
</protein>
<keyword evidence="2" id="KW-0694">RNA-binding</keyword>
<dbReference type="PANTHER" id="PTHR10288">
    <property type="entry name" value="KH DOMAIN CONTAINING RNA BINDING PROTEIN"/>
    <property type="match status" value="1"/>
</dbReference>
<dbReference type="Gene3D" id="3.30.1370.10">
    <property type="entry name" value="K Homology domain, type 1"/>
    <property type="match status" value="1"/>
</dbReference>
<sequence length="409" mass="43415">MYWLLRKRFSLSPAAFKIAHQLIDEKTSGSQPIKAIPQGPLPGLHRDLPQRSSILPPMPSGSVTYGRWCVIGRGGTIVKALQDETGASINVAAPVAGCDERLITITAMENPESRYSPTQNAVILVFNRSIEAGIEKGLDLGSKGSPVSARVVVPSNQVGCLLGKGGIIISEMRNATGAGISIIAHEQVPKCASELDEVVQITGEFVCVQDALYNVTGRLRDNLFPSRISNGAGTRSSSSLIPETTPYERAIDPSSLGWHTSVGVPHNFNRHTTLTQSIDHHGLPYGYDHPPSPKLWASQTLGGVNPRNVMDVGRGLTSVKSSLELGSGGRSAIVTNTTVEIVVPENVIGSVYGENGSNLTRLRQISGAKVVVHEPLPGANERTVVISGTPDETQAAQSLLQAFILTGTS</sequence>
<proteinExistence type="predicted"/>
<dbReference type="Pfam" id="PF00013">
    <property type="entry name" value="KH_1"/>
    <property type="match status" value="3"/>
</dbReference>
<dbReference type="Proteomes" id="UP000585474">
    <property type="component" value="Unassembled WGS sequence"/>
</dbReference>
<dbReference type="GO" id="GO:0003723">
    <property type="term" value="F:RNA binding"/>
    <property type="evidence" value="ECO:0007669"/>
    <property type="project" value="UniProtKB-UniRule"/>
</dbReference>
<dbReference type="EMBL" id="BJWL01000287">
    <property type="protein sequence ID" value="GFS37711.1"/>
    <property type="molecule type" value="Genomic_DNA"/>
</dbReference>
<dbReference type="InterPro" id="IPR004087">
    <property type="entry name" value="KH_dom"/>
</dbReference>
<comment type="caution">
    <text evidence="4">The sequence shown here is derived from an EMBL/GenBank/DDBJ whole genome shotgun (WGS) entry which is preliminary data.</text>
</comment>